<name>D4E811_SEROD</name>
<comment type="caution">
    <text evidence="1">The sequence shown here is derived from an EMBL/GenBank/DDBJ whole genome shotgun (WGS) entry which is preliminary data.</text>
</comment>
<sequence length="45" mass="5049">MSAAKPCHFCQHATPGGSDGKMATIYLSIFIKRGFDYNESLYLFM</sequence>
<dbReference type="HOGENOM" id="CLU_3205197_0_0_6"/>
<accession>D4E811</accession>
<keyword evidence="2" id="KW-1185">Reference proteome</keyword>
<dbReference type="Proteomes" id="UP000005723">
    <property type="component" value="Unassembled WGS sequence"/>
</dbReference>
<dbReference type="EMBL" id="ADBY01000056">
    <property type="protein sequence ID" value="EFE94216.1"/>
    <property type="molecule type" value="Genomic_DNA"/>
</dbReference>
<gene>
    <name evidence="1" type="ORF">HMPREF0758_4311</name>
</gene>
<dbReference type="STRING" id="667129.HMPREF0758_4311"/>
<organism evidence="1 2">
    <name type="scientific">Serratia odorifera DSM 4582</name>
    <dbReference type="NCBI Taxonomy" id="667129"/>
    <lineage>
        <taxon>Bacteria</taxon>
        <taxon>Pseudomonadati</taxon>
        <taxon>Pseudomonadota</taxon>
        <taxon>Gammaproteobacteria</taxon>
        <taxon>Enterobacterales</taxon>
        <taxon>Yersiniaceae</taxon>
        <taxon>Serratia</taxon>
    </lineage>
</organism>
<dbReference type="AlphaFoldDB" id="D4E811"/>
<evidence type="ECO:0000313" key="2">
    <source>
        <dbReference type="Proteomes" id="UP000005723"/>
    </source>
</evidence>
<protein>
    <submittedName>
        <fullName evidence="1">Uncharacterized protein</fullName>
    </submittedName>
</protein>
<proteinExistence type="predicted"/>
<evidence type="ECO:0000313" key="1">
    <source>
        <dbReference type="EMBL" id="EFE94216.1"/>
    </source>
</evidence>
<reference evidence="1 2" key="1">
    <citation type="submission" date="2010-01" db="EMBL/GenBank/DDBJ databases">
        <authorList>
            <person name="Muzny D."/>
            <person name="Qin X."/>
            <person name="Deng J."/>
            <person name="Jiang H."/>
            <person name="Liu Y."/>
            <person name="Qu J."/>
            <person name="Song X.-Z."/>
            <person name="Zhang L."/>
            <person name="Thornton R."/>
            <person name="Coyle M."/>
            <person name="Francisco L."/>
            <person name="Jackson L."/>
            <person name="Javaid M."/>
            <person name="Korchina V."/>
            <person name="Kovar C."/>
            <person name="Mata R."/>
            <person name="Mathew T."/>
            <person name="Ngo R."/>
            <person name="Nguyen L."/>
            <person name="Nguyen N."/>
            <person name="Okwuonu G."/>
            <person name="Ongeri F."/>
            <person name="Pham C."/>
            <person name="Simmons D."/>
            <person name="Wilczek-Boney K."/>
            <person name="Hale W."/>
            <person name="Jakkamsetti A."/>
            <person name="Pham P."/>
            <person name="Ruth R."/>
            <person name="San Lucas F."/>
            <person name="Warren J."/>
            <person name="Zhang J."/>
            <person name="Zhao Z."/>
            <person name="Zhou C."/>
            <person name="Zhu D."/>
            <person name="Lee S."/>
            <person name="Bess C."/>
            <person name="Blankenburg K."/>
            <person name="Forbes L."/>
            <person name="Fu Q."/>
            <person name="Gubbala S."/>
            <person name="Hirani K."/>
            <person name="Jayaseelan J.C."/>
            <person name="Lara F."/>
            <person name="Munidasa M."/>
            <person name="Palculict T."/>
            <person name="Patil S."/>
            <person name="Pu L.-L."/>
            <person name="Saada N."/>
            <person name="Tang L."/>
            <person name="Weissenberger G."/>
            <person name="Zhu Y."/>
            <person name="Hemphill L."/>
            <person name="Shang Y."/>
            <person name="Youmans B."/>
            <person name="Ayvaz T."/>
            <person name="Ross M."/>
            <person name="Santibanez J."/>
            <person name="Aqrawi P."/>
            <person name="Gross S."/>
            <person name="Joshi V."/>
            <person name="Fowler G."/>
            <person name="Nazareth L."/>
            <person name="Reid J."/>
            <person name="Worley K."/>
            <person name="Petrosino J."/>
            <person name="Highlander S."/>
            <person name="Gibbs R."/>
        </authorList>
    </citation>
    <scope>NUCLEOTIDE SEQUENCE [LARGE SCALE GENOMIC DNA]</scope>
    <source>
        <strain evidence="1 2">DSM 4582</strain>
    </source>
</reference>